<keyword evidence="1" id="KW-1133">Transmembrane helix</keyword>
<dbReference type="STRING" id="280332.CQ12_14230"/>
<evidence type="ECO:0000313" key="3">
    <source>
        <dbReference type="Proteomes" id="UP000050863"/>
    </source>
</evidence>
<comment type="caution">
    <text evidence="2">The sequence shown here is derived from an EMBL/GenBank/DDBJ whole genome shotgun (WGS) entry which is preliminary data.</text>
</comment>
<evidence type="ECO:0000256" key="1">
    <source>
        <dbReference type="SAM" id="Phobius"/>
    </source>
</evidence>
<sequence>MIGNVIAFVRFAPFAIFLFIAIVGAFAALIGGLAGWSDVTEFGKLAAGGGALGFFAWLCLPALIRAL</sequence>
<name>A0A0R3LP43_9BRAD</name>
<accession>A0A0R3LP43</accession>
<feature type="transmembrane region" description="Helical" evidence="1">
    <location>
        <begin position="42"/>
        <end position="64"/>
    </location>
</feature>
<dbReference type="Proteomes" id="UP000050863">
    <property type="component" value="Unassembled WGS sequence"/>
</dbReference>
<evidence type="ECO:0000313" key="2">
    <source>
        <dbReference type="EMBL" id="KRR09633.1"/>
    </source>
</evidence>
<protein>
    <submittedName>
        <fullName evidence="2">Uncharacterized protein</fullName>
    </submittedName>
</protein>
<dbReference type="RefSeq" id="WP_057835498.1">
    <property type="nucleotide sequence ID" value="NZ_LLXZ01000071.1"/>
</dbReference>
<keyword evidence="3" id="KW-1185">Reference proteome</keyword>
<organism evidence="2 3">
    <name type="scientific">Bradyrhizobium jicamae</name>
    <dbReference type="NCBI Taxonomy" id="280332"/>
    <lineage>
        <taxon>Bacteria</taxon>
        <taxon>Pseudomonadati</taxon>
        <taxon>Pseudomonadota</taxon>
        <taxon>Alphaproteobacteria</taxon>
        <taxon>Hyphomicrobiales</taxon>
        <taxon>Nitrobacteraceae</taxon>
        <taxon>Bradyrhizobium</taxon>
    </lineage>
</organism>
<proteinExistence type="predicted"/>
<dbReference type="AlphaFoldDB" id="A0A0R3LP43"/>
<dbReference type="EMBL" id="LLXZ01000071">
    <property type="protein sequence ID" value="KRR09633.1"/>
    <property type="molecule type" value="Genomic_DNA"/>
</dbReference>
<reference evidence="2 3" key="1">
    <citation type="submission" date="2014-03" db="EMBL/GenBank/DDBJ databases">
        <title>Bradyrhizobium valentinum sp. nov., isolated from effective nodules of Lupinus mariae-josephae, a lupine endemic of basic-lime soils in Eastern Spain.</title>
        <authorList>
            <person name="Duran D."/>
            <person name="Rey L."/>
            <person name="Navarro A."/>
            <person name="Busquets A."/>
            <person name="Imperial J."/>
            <person name="Ruiz-Argueso T."/>
        </authorList>
    </citation>
    <scope>NUCLEOTIDE SEQUENCE [LARGE SCALE GENOMIC DNA]</scope>
    <source>
        <strain evidence="2 3">PAC68</strain>
    </source>
</reference>
<keyword evidence="1" id="KW-0812">Transmembrane</keyword>
<feature type="transmembrane region" description="Helical" evidence="1">
    <location>
        <begin position="12"/>
        <end position="36"/>
    </location>
</feature>
<gene>
    <name evidence="2" type="ORF">CQ12_14230</name>
</gene>
<keyword evidence="1" id="KW-0472">Membrane</keyword>